<dbReference type="CDD" id="cd00093">
    <property type="entry name" value="HTH_XRE"/>
    <property type="match status" value="1"/>
</dbReference>
<keyword evidence="2" id="KW-0238">DNA-binding</keyword>
<dbReference type="OrthoDB" id="1863321at2"/>
<dbReference type="PROSITE" id="PS50943">
    <property type="entry name" value="HTH_CROC1"/>
    <property type="match status" value="1"/>
</dbReference>
<dbReference type="InterPro" id="IPR036286">
    <property type="entry name" value="LexA/Signal_pep-like_sf"/>
</dbReference>
<comment type="caution">
    <text evidence="5">The sequence shown here is derived from an EMBL/GenBank/DDBJ whole genome shotgun (WGS) entry which is preliminary data.</text>
</comment>
<evidence type="ECO:0000256" key="2">
    <source>
        <dbReference type="ARBA" id="ARBA00023125"/>
    </source>
</evidence>
<gene>
    <name evidence="5" type="ORF">BEP19_16050</name>
</gene>
<dbReference type="InterPro" id="IPR001387">
    <property type="entry name" value="Cro/C1-type_HTH"/>
</dbReference>
<evidence type="ECO:0000256" key="3">
    <source>
        <dbReference type="ARBA" id="ARBA00023163"/>
    </source>
</evidence>
<dbReference type="SUPFAM" id="SSF51306">
    <property type="entry name" value="LexA/Signal peptidase"/>
    <property type="match status" value="1"/>
</dbReference>
<keyword evidence="3" id="KW-0804">Transcription</keyword>
<dbReference type="InterPro" id="IPR010982">
    <property type="entry name" value="Lambda_DNA-bd_dom_sf"/>
</dbReference>
<dbReference type="Gene3D" id="2.10.109.10">
    <property type="entry name" value="Umud Fragment, subunit A"/>
    <property type="match status" value="1"/>
</dbReference>
<accession>A0A419SQN4</accession>
<dbReference type="Gene3D" id="1.10.260.40">
    <property type="entry name" value="lambda repressor-like DNA-binding domains"/>
    <property type="match status" value="1"/>
</dbReference>
<dbReference type="PANTHER" id="PTHR40661:SF3">
    <property type="entry name" value="FELS-1 PROPHAGE TRANSCRIPTIONAL REGULATOR"/>
    <property type="match status" value="1"/>
</dbReference>
<proteinExistence type="predicted"/>
<evidence type="ECO:0000313" key="6">
    <source>
        <dbReference type="Proteomes" id="UP000284219"/>
    </source>
</evidence>
<organism evidence="5 6">
    <name type="scientific">Ammoniphilus oxalaticus</name>
    <dbReference type="NCBI Taxonomy" id="66863"/>
    <lineage>
        <taxon>Bacteria</taxon>
        <taxon>Bacillati</taxon>
        <taxon>Bacillota</taxon>
        <taxon>Bacilli</taxon>
        <taxon>Bacillales</taxon>
        <taxon>Paenibacillaceae</taxon>
        <taxon>Aneurinibacillus group</taxon>
        <taxon>Ammoniphilus</taxon>
    </lineage>
</organism>
<evidence type="ECO:0000259" key="4">
    <source>
        <dbReference type="PROSITE" id="PS50943"/>
    </source>
</evidence>
<keyword evidence="1" id="KW-0805">Transcription regulation</keyword>
<dbReference type="Pfam" id="PF01381">
    <property type="entry name" value="HTH_3"/>
    <property type="match status" value="1"/>
</dbReference>
<dbReference type="RefSeq" id="WP_120187996.1">
    <property type="nucleotide sequence ID" value="NZ_MCHY01000002.1"/>
</dbReference>
<dbReference type="Pfam" id="PF00717">
    <property type="entry name" value="Peptidase_S24"/>
    <property type="match status" value="1"/>
</dbReference>
<dbReference type="SUPFAM" id="SSF47413">
    <property type="entry name" value="lambda repressor-like DNA-binding domains"/>
    <property type="match status" value="1"/>
</dbReference>
<keyword evidence="6" id="KW-1185">Reference proteome</keyword>
<dbReference type="EMBL" id="MCHY01000002">
    <property type="protein sequence ID" value="RKD26715.1"/>
    <property type="molecule type" value="Genomic_DNA"/>
</dbReference>
<feature type="domain" description="HTH cro/C1-type" evidence="4">
    <location>
        <begin position="8"/>
        <end position="63"/>
    </location>
</feature>
<dbReference type="SMART" id="SM00530">
    <property type="entry name" value="HTH_XRE"/>
    <property type="match status" value="1"/>
</dbReference>
<dbReference type="PANTHER" id="PTHR40661">
    <property type="match status" value="1"/>
</dbReference>
<name>A0A419SQN4_9BACL</name>
<dbReference type="GO" id="GO:0003677">
    <property type="term" value="F:DNA binding"/>
    <property type="evidence" value="ECO:0007669"/>
    <property type="project" value="UniProtKB-KW"/>
</dbReference>
<reference evidence="5 6" key="1">
    <citation type="submission" date="2016-08" db="EMBL/GenBank/DDBJ databases">
        <title>Novel Firmicute Genomes.</title>
        <authorList>
            <person name="Poppleton D.I."/>
            <person name="Gribaldo S."/>
        </authorList>
    </citation>
    <scope>NUCLEOTIDE SEQUENCE [LARGE SCALE GENOMIC DNA]</scope>
    <source>
        <strain evidence="5 6">RAOx-1</strain>
    </source>
</reference>
<sequence length="212" mass="24169">MKTTGEIIKELRESRGMTQQQLASLMGMKTYTTITKWESGDNFPKGRDIKLLSEYFKVSSDYILGIQDEVDQTIKVSEYPHIPIGVSAGMPIEVDGIADVETISIPDSIMGKWAGDRDIFIMHVNGESMNKVMPHGSLIAVKPIERPHLKDRDIVVYSDGYEYAVKRFYLHHDELIFRPDSDSLDFREYRASINNAELQIHGKVVLYIVELE</sequence>
<dbReference type="CDD" id="cd06462">
    <property type="entry name" value="Peptidase_S24_S26"/>
    <property type="match status" value="1"/>
</dbReference>
<evidence type="ECO:0000256" key="1">
    <source>
        <dbReference type="ARBA" id="ARBA00023015"/>
    </source>
</evidence>
<dbReference type="Proteomes" id="UP000284219">
    <property type="component" value="Unassembled WGS sequence"/>
</dbReference>
<evidence type="ECO:0000313" key="5">
    <source>
        <dbReference type="EMBL" id="RKD26715.1"/>
    </source>
</evidence>
<protein>
    <recommendedName>
        <fullName evidence="4">HTH cro/C1-type domain-containing protein</fullName>
    </recommendedName>
</protein>
<dbReference type="InterPro" id="IPR015927">
    <property type="entry name" value="Peptidase_S24_S26A/B/C"/>
</dbReference>
<dbReference type="AlphaFoldDB" id="A0A419SQN4"/>